<dbReference type="EMBL" id="CP048000">
    <property type="protein sequence ID" value="QHQ59616.1"/>
    <property type="molecule type" value="Genomic_DNA"/>
</dbReference>
<evidence type="ECO:0000259" key="2">
    <source>
        <dbReference type="PROSITE" id="PS50943"/>
    </source>
</evidence>
<gene>
    <name evidence="3" type="ORF">Ana3638_01390</name>
</gene>
<dbReference type="SUPFAM" id="SSF47413">
    <property type="entry name" value="lambda repressor-like DNA-binding domains"/>
    <property type="match status" value="1"/>
</dbReference>
<dbReference type="InterPro" id="IPR010982">
    <property type="entry name" value="Lambda_DNA-bd_dom_sf"/>
</dbReference>
<dbReference type="CDD" id="cd00093">
    <property type="entry name" value="HTH_XRE"/>
    <property type="match status" value="1"/>
</dbReference>
<sequence length="145" mass="16941">MQTIGERIRYERMTHKMSMQALANVLGKSKGNISEYEKGKYEPSAQTVIALSRIFNVSADWLLTGEEYLNNSEDSTPLLNLSDMETDLISMFRLLDERDQEDAYDNIYYKYKRVYKDSSLYQRYALDRVAEETAVDYKSSQNKND</sequence>
<dbReference type="SMART" id="SM00530">
    <property type="entry name" value="HTH_XRE"/>
    <property type="match status" value="1"/>
</dbReference>
<dbReference type="KEGG" id="anr:Ana3638_01390"/>
<name>A0A6P1TI66_9FIRM</name>
<dbReference type="Proteomes" id="UP000464314">
    <property type="component" value="Chromosome"/>
</dbReference>
<reference evidence="3 4" key="1">
    <citation type="submission" date="2020-01" db="EMBL/GenBank/DDBJ databases">
        <title>Genome analysis of Anaerocolumna sp. CBA3638.</title>
        <authorList>
            <person name="Kim J."/>
            <person name="Roh S.W."/>
        </authorList>
    </citation>
    <scope>NUCLEOTIDE SEQUENCE [LARGE SCALE GENOMIC DNA]</scope>
    <source>
        <strain evidence="3 4">CBA3638</strain>
    </source>
</reference>
<dbReference type="Gene3D" id="1.10.260.40">
    <property type="entry name" value="lambda repressor-like DNA-binding domains"/>
    <property type="match status" value="1"/>
</dbReference>
<dbReference type="GO" id="GO:0003677">
    <property type="term" value="F:DNA binding"/>
    <property type="evidence" value="ECO:0007669"/>
    <property type="project" value="UniProtKB-KW"/>
</dbReference>
<feature type="domain" description="HTH cro/C1-type" evidence="2">
    <location>
        <begin position="8"/>
        <end position="62"/>
    </location>
</feature>
<dbReference type="RefSeq" id="WP_161836360.1">
    <property type="nucleotide sequence ID" value="NZ_CP048000.1"/>
</dbReference>
<dbReference type="InterPro" id="IPR001387">
    <property type="entry name" value="Cro/C1-type_HTH"/>
</dbReference>
<keyword evidence="1" id="KW-0238">DNA-binding</keyword>
<dbReference type="AlphaFoldDB" id="A0A6P1TI66"/>
<dbReference type="PANTHER" id="PTHR46558">
    <property type="entry name" value="TRACRIPTIONAL REGULATORY PROTEIN-RELATED-RELATED"/>
    <property type="match status" value="1"/>
</dbReference>
<keyword evidence="4" id="KW-1185">Reference proteome</keyword>
<evidence type="ECO:0000313" key="3">
    <source>
        <dbReference type="EMBL" id="QHQ59616.1"/>
    </source>
</evidence>
<dbReference type="PANTHER" id="PTHR46558:SF11">
    <property type="entry name" value="HTH-TYPE TRANSCRIPTIONAL REGULATOR XRE"/>
    <property type="match status" value="1"/>
</dbReference>
<dbReference type="PROSITE" id="PS50943">
    <property type="entry name" value="HTH_CROC1"/>
    <property type="match status" value="1"/>
</dbReference>
<proteinExistence type="predicted"/>
<evidence type="ECO:0000256" key="1">
    <source>
        <dbReference type="ARBA" id="ARBA00023125"/>
    </source>
</evidence>
<dbReference type="Pfam" id="PF01381">
    <property type="entry name" value="HTH_3"/>
    <property type="match status" value="1"/>
</dbReference>
<accession>A0A6P1TI66</accession>
<organism evidence="3 4">
    <name type="scientific">Anaerocolumna sedimenticola</name>
    <dbReference type="NCBI Taxonomy" id="2696063"/>
    <lineage>
        <taxon>Bacteria</taxon>
        <taxon>Bacillati</taxon>
        <taxon>Bacillota</taxon>
        <taxon>Clostridia</taxon>
        <taxon>Lachnospirales</taxon>
        <taxon>Lachnospiraceae</taxon>
        <taxon>Anaerocolumna</taxon>
    </lineage>
</organism>
<protein>
    <submittedName>
        <fullName evidence="3">Helix-turn-helix domain-containing protein</fullName>
    </submittedName>
</protein>
<evidence type="ECO:0000313" key="4">
    <source>
        <dbReference type="Proteomes" id="UP000464314"/>
    </source>
</evidence>